<keyword evidence="3" id="KW-0808">Transferase</keyword>
<keyword evidence="1" id="KW-1133">Transmembrane helix</keyword>
<dbReference type="EC" id="2.7.7.65" evidence="3"/>
<evidence type="ECO:0000259" key="2">
    <source>
        <dbReference type="PROSITE" id="PS50887"/>
    </source>
</evidence>
<dbReference type="PROSITE" id="PS50887">
    <property type="entry name" value="GGDEF"/>
    <property type="match status" value="1"/>
</dbReference>
<dbReference type="InterPro" id="IPR043128">
    <property type="entry name" value="Rev_trsase/Diguanyl_cyclase"/>
</dbReference>
<dbReference type="CDD" id="cd01949">
    <property type="entry name" value="GGDEF"/>
    <property type="match status" value="1"/>
</dbReference>
<dbReference type="EMBL" id="JBHSOH010000020">
    <property type="protein sequence ID" value="MFC5849345.1"/>
    <property type="molecule type" value="Genomic_DNA"/>
</dbReference>
<accession>A0ABW1DM46</accession>
<protein>
    <submittedName>
        <fullName evidence="3">Diguanylate cyclase domain-containing protein</fullName>
        <ecNumber evidence="3">2.7.7.65</ecNumber>
    </submittedName>
</protein>
<dbReference type="SUPFAM" id="SSF55073">
    <property type="entry name" value="Nucleotide cyclase"/>
    <property type="match status" value="1"/>
</dbReference>
<dbReference type="Proteomes" id="UP001595979">
    <property type="component" value="Unassembled WGS sequence"/>
</dbReference>
<dbReference type="SMART" id="SM00267">
    <property type="entry name" value="GGDEF"/>
    <property type="match status" value="1"/>
</dbReference>
<feature type="transmembrane region" description="Helical" evidence="1">
    <location>
        <begin position="56"/>
        <end position="73"/>
    </location>
</feature>
<dbReference type="RefSeq" id="WP_380050677.1">
    <property type="nucleotide sequence ID" value="NZ_JBHSOH010000020.1"/>
</dbReference>
<feature type="transmembrane region" description="Helical" evidence="1">
    <location>
        <begin position="79"/>
        <end position="97"/>
    </location>
</feature>
<keyword evidence="1" id="KW-0472">Membrane</keyword>
<proteinExistence type="predicted"/>
<keyword evidence="1" id="KW-0812">Transmembrane</keyword>
<keyword evidence="3" id="KW-0548">Nucleotidyltransferase</keyword>
<reference evidence="4" key="1">
    <citation type="journal article" date="2019" name="Int. J. Syst. Evol. Microbiol.">
        <title>The Global Catalogue of Microorganisms (GCM) 10K type strain sequencing project: providing services to taxonomists for standard genome sequencing and annotation.</title>
        <authorList>
            <consortium name="The Broad Institute Genomics Platform"/>
            <consortium name="The Broad Institute Genome Sequencing Center for Infectious Disease"/>
            <person name="Wu L."/>
            <person name="Ma J."/>
        </authorList>
    </citation>
    <scope>NUCLEOTIDE SEQUENCE [LARGE SCALE GENOMIC DNA]</scope>
    <source>
        <strain evidence="4">CGMCC 1.15053</strain>
    </source>
</reference>
<sequence>MPLLAALVGVGLLTGLRLTTPMYLTVLLGFVVFGLLALFGPARLRPVMLACAPQTYALLLLLTWVSALYLLPLHPASPMALLACVLHVTTLYVFFFVQRSPRSAARHAGATLAAFAVMALPHTWQSFGQNGAFDGLTLPVTLLFAHTSLILVLWSFSQARDQLVQERVELRAMRELAHRDPLTELHNRRALEQDLLRTVQEECRECLLAVVDVDGLKQVNDHLGHAAGDDLLCRFARGFVRGVGPQGKVYRISGDEFALLFQEGTLETPQRVVDQVTRELREMYAAAGASVGTARWRPGETASAWLSRADRAMYRHKRRTHPGERPPPQG</sequence>
<dbReference type="Pfam" id="PF00990">
    <property type="entry name" value="GGDEF"/>
    <property type="match status" value="1"/>
</dbReference>
<feature type="transmembrane region" description="Helical" evidence="1">
    <location>
        <begin position="104"/>
        <end position="124"/>
    </location>
</feature>
<feature type="transmembrane region" description="Helical" evidence="1">
    <location>
        <begin position="27"/>
        <end position="44"/>
    </location>
</feature>
<evidence type="ECO:0000313" key="4">
    <source>
        <dbReference type="Proteomes" id="UP001595979"/>
    </source>
</evidence>
<dbReference type="PANTHER" id="PTHR45138:SF9">
    <property type="entry name" value="DIGUANYLATE CYCLASE DGCM-RELATED"/>
    <property type="match status" value="1"/>
</dbReference>
<dbReference type="InterPro" id="IPR050469">
    <property type="entry name" value="Diguanylate_Cyclase"/>
</dbReference>
<dbReference type="PANTHER" id="PTHR45138">
    <property type="entry name" value="REGULATORY COMPONENTS OF SENSORY TRANSDUCTION SYSTEM"/>
    <property type="match status" value="1"/>
</dbReference>
<comment type="caution">
    <text evidence="3">The sequence shown here is derived from an EMBL/GenBank/DDBJ whole genome shotgun (WGS) entry which is preliminary data.</text>
</comment>
<dbReference type="InterPro" id="IPR000160">
    <property type="entry name" value="GGDEF_dom"/>
</dbReference>
<gene>
    <name evidence="3" type="ORF">ACFPQ6_13610</name>
</gene>
<dbReference type="NCBIfam" id="TIGR00254">
    <property type="entry name" value="GGDEF"/>
    <property type="match status" value="1"/>
</dbReference>
<feature type="domain" description="GGDEF" evidence="2">
    <location>
        <begin position="204"/>
        <end position="330"/>
    </location>
</feature>
<keyword evidence="4" id="KW-1185">Reference proteome</keyword>
<dbReference type="GO" id="GO:0052621">
    <property type="term" value="F:diguanylate cyclase activity"/>
    <property type="evidence" value="ECO:0007669"/>
    <property type="project" value="UniProtKB-EC"/>
</dbReference>
<dbReference type="Gene3D" id="3.30.70.270">
    <property type="match status" value="1"/>
</dbReference>
<name>A0ABW1DM46_9DEIO</name>
<feature type="transmembrane region" description="Helical" evidence="1">
    <location>
        <begin position="136"/>
        <end position="157"/>
    </location>
</feature>
<dbReference type="InterPro" id="IPR029787">
    <property type="entry name" value="Nucleotide_cyclase"/>
</dbReference>
<evidence type="ECO:0000256" key="1">
    <source>
        <dbReference type="SAM" id="Phobius"/>
    </source>
</evidence>
<evidence type="ECO:0000313" key="3">
    <source>
        <dbReference type="EMBL" id="MFC5849345.1"/>
    </source>
</evidence>
<organism evidence="3 4">
    <name type="scientific">Deinococcus petrolearius</name>
    <dbReference type="NCBI Taxonomy" id="1751295"/>
    <lineage>
        <taxon>Bacteria</taxon>
        <taxon>Thermotogati</taxon>
        <taxon>Deinococcota</taxon>
        <taxon>Deinococci</taxon>
        <taxon>Deinococcales</taxon>
        <taxon>Deinococcaceae</taxon>
        <taxon>Deinococcus</taxon>
    </lineage>
</organism>